<sequence length="76" mass="8904">MLMYKWNNDGAMVEQWQCKCGMVALSHSKTPSMAKVTEKVAKMAKAKRSNEDFYFFLFYTDFKNNCFGKDNGTRKR</sequence>
<evidence type="ECO:0000313" key="2">
    <source>
        <dbReference type="Proteomes" id="UP001386955"/>
    </source>
</evidence>
<proteinExistence type="predicted"/>
<dbReference type="AlphaFoldDB" id="A0AAN9SS37"/>
<accession>A0AAN9SS37</accession>
<protein>
    <submittedName>
        <fullName evidence="1">Uncharacterized protein</fullName>
    </submittedName>
</protein>
<keyword evidence="2" id="KW-1185">Reference proteome</keyword>
<reference evidence="1 2" key="1">
    <citation type="submission" date="2024-01" db="EMBL/GenBank/DDBJ databases">
        <title>The genomes of 5 underutilized Papilionoideae crops provide insights into root nodulation and disease resistanc.</title>
        <authorList>
            <person name="Jiang F."/>
        </authorList>
    </citation>
    <scope>NUCLEOTIDE SEQUENCE [LARGE SCALE GENOMIC DNA]</scope>
    <source>
        <strain evidence="1">DUOXIRENSHENG_FW03</strain>
        <tissue evidence="1">Leaves</tissue>
    </source>
</reference>
<organism evidence="1 2">
    <name type="scientific">Psophocarpus tetragonolobus</name>
    <name type="common">Winged bean</name>
    <name type="synonym">Dolichos tetragonolobus</name>
    <dbReference type="NCBI Taxonomy" id="3891"/>
    <lineage>
        <taxon>Eukaryota</taxon>
        <taxon>Viridiplantae</taxon>
        <taxon>Streptophyta</taxon>
        <taxon>Embryophyta</taxon>
        <taxon>Tracheophyta</taxon>
        <taxon>Spermatophyta</taxon>
        <taxon>Magnoliopsida</taxon>
        <taxon>eudicotyledons</taxon>
        <taxon>Gunneridae</taxon>
        <taxon>Pentapetalae</taxon>
        <taxon>rosids</taxon>
        <taxon>fabids</taxon>
        <taxon>Fabales</taxon>
        <taxon>Fabaceae</taxon>
        <taxon>Papilionoideae</taxon>
        <taxon>50 kb inversion clade</taxon>
        <taxon>NPAAA clade</taxon>
        <taxon>indigoferoid/millettioid clade</taxon>
        <taxon>Phaseoleae</taxon>
        <taxon>Psophocarpus</taxon>
    </lineage>
</organism>
<dbReference type="EMBL" id="JAYMYS010000002">
    <property type="protein sequence ID" value="KAK7405199.1"/>
    <property type="molecule type" value="Genomic_DNA"/>
</dbReference>
<gene>
    <name evidence="1" type="ORF">VNO78_06398</name>
</gene>
<comment type="caution">
    <text evidence="1">The sequence shown here is derived from an EMBL/GenBank/DDBJ whole genome shotgun (WGS) entry which is preliminary data.</text>
</comment>
<dbReference type="Proteomes" id="UP001386955">
    <property type="component" value="Unassembled WGS sequence"/>
</dbReference>
<evidence type="ECO:0000313" key="1">
    <source>
        <dbReference type="EMBL" id="KAK7405199.1"/>
    </source>
</evidence>
<name>A0AAN9SS37_PSOTE</name>